<evidence type="ECO:0000256" key="1">
    <source>
        <dbReference type="SAM" id="MobiDB-lite"/>
    </source>
</evidence>
<organism evidence="2 3">
    <name type="scientific">Durusdinium trenchii</name>
    <dbReference type="NCBI Taxonomy" id="1381693"/>
    <lineage>
        <taxon>Eukaryota</taxon>
        <taxon>Sar</taxon>
        <taxon>Alveolata</taxon>
        <taxon>Dinophyceae</taxon>
        <taxon>Suessiales</taxon>
        <taxon>Symbiodiniaceae</taxon>
        <taxon>Durusdinium</taxon>
    </lineage>
</organism>
<feature type="non-terminal residue" evidence="2">
    <location>
        <position position="146"/>
    </location>
</feature>
<gene>
    <name evidence="2" type="ORF">SCF082_LOCUS41155</name>
</gene>
<comment type="caution">
    <text evidence="2">The sequence shown here is derived from an EMBL/GenBank/DDBJ whole genome shotgun (WGS) entry which is preliminary data.</text>
</comment>
<feature type="compositionally biased region" description="Polar residues" evidence="1">
    <location>
        <begin position="50"/>
        <end position="61"/>
    </location>
</feature>
<evidence type="ECO:0000313" key="3">
    <source>
        <dbReference type="Proteomes" id="UP001642464"/>
    </source>
</evidence>
<sequence length="146" mass="15465">MTISQGPLTIWALAVNWRMSFGRAEHFFDHFFQRQQVAMMDGSFSPDLPSKTSENNLQTASGKLDTPLKSNRSFNPLGAFTSAASAASYVAGAAYDGLLGAATTPSTSSTAHAGDDEAPKGDATASLVAERAQVMAFHLSEMLIFA</sequence>
<dbReference type="EMBL" id="CAXAMM010039527">
    <property type="protein sequence ID" value="CAK9087039.1"/>
    <property type="molecule type" value="Genomic_DNA"/>
</dbReference>
<feature type="region of interest" description="Disordered" evidence="1">
    <location>
        <begin position="43"/>
        <end position="68"/>
    </location>
</feature>
<reference evidence="2 3" key="1">
    <citation type="submission" date="2024-02" db="EMBL/GenBank/DDBJ databases">
        <authorList>
            <person name="Chen Y."/>
            <person name="Shah S."/>
            <person name="Dougan E. K."/>
            <person name="Thang M."/>
            <person name="Chan C."/>
        </authorList>
    </citation>
    <scope>NUCLEOTIDE SEQUENCE [LARGE SCALE GENOMIC DNA]</scope>
</reference>
<evidence type="ECO:0000313" key="2">
    <source>
        <dbReference type="EMBL" id="CAK9087039.1"/>
    </source>
</evidence>
<protein>
    <submittedName>
        <fullName evidence="2">Uncharacterized protein</fullName>
    </submittedName>
</protein>
<dbReference type="Proteomes" id="UP001642464">
    <property type="component" value="Unassembled WGS sequence"/>
</dbReference>
<name>A0ABP0QG89_9DINO</name>
<accession>A0ABP0QG89</accession>
<proteinExistence type="predicted"/>
<keyword evidence="3" id="KW-1185">Reference proteome</keyword>